<evidence type="ECO:0000256" key="1">
    <source>
        <dbReference type="ARBA" id="ARBA00007462"/>
    </source>
</evidence>
<reference evidence="5" key="3">
    <citation type="submission" date="2025-04" db="UniProtKB">
        <authorList>
            <consortium name="RefSeq"/>
        </authorList>
    </citation>
    <scope>IDENTIFICATION</scope>
    <source>
        <strain evidence="5">CBS 781.70</strain>
    </source>
</reference>
<dbReference type="Proteomes" id="UP000504638">
    <property type="component" value="Unplaced"/>
</dbReference>
<dbReference type="EMBL" id="ML975154">
    <property type="protein sequence ID" value="KAF1813610.1"/>
    <property type="molecule type" value="Genomic_DNA"/>
</dbReference>
<dbReference type="PANTHER" id="PTHR13245">
    <property type="entry name" value="RRP15-LIKE PROTEIN"/>
    <property type="match status" value="1"/>
</dbReference>
<evidence type="ECO:0000313" key="5">
    <source>
        <dbReference type="RefSeq" id="XP_033535241.1"/>
    </source>
</evidence>
<name>A0A6G1G6U5_9PEZI</name>
<evidence type="ECO:0000256" key="2">
    <source>
        <dbReference type="SAM" id="MobiDB-lite"/>
    </source>
</evidence>
<dbReference type="GO" id="GO:0000470">
    <property type="term" value="P:maturation of LSU-rRNA"/>
    <property type="evidence" value="ECO:0007669"/>
    <property type="project" value="TreeGrafter"/>
</dbReference>
<reference evidence="3 5" key="1">
    <citation type="submission" date="2020-01" db="EMBL/GenBank/DDBJ databases">
        <authorList>
            <consortium name="DOE Joint Genome Institute"/>
            <person name="Haridas S."/>
            <person name="Albert R."/>
            <person name="Binder M."/>
            <person name="Bloem J."/>
            <person name="Labutti K."/>
            <person name="Salamov A."/>
            <person name="Andreopoulos B."/>
            <person name="Baker S.E."/>
            <person name="Barry K."/>
            <person name="Bills G."/>
            <person name="Bluhm B.H."/>
            <person name="Cannon C."/>
            <person name="Castanera R."/>
            <person name="Culley D.E."/>
            <person name="Daum C."/>
            <person name="Ezra D."/>
            <person name="Gonzalez J.B."/>
            <person name="Henrissat B."/>
            <person name="Kuo A."/>
            <person name="Liang C."/>
            <person name="Lipzen A."/>
            <person name="Lutzoni F."/>
            <person name="Magnuson J."/>
            <person name="Mondo S."/>
            <person name="Nolan M."/>
            <person name="Ohm R."/>
            <person name="Pangilinan J."/>
            <person name="Park H.-J."/>
            <person name="Ramirez L."/>
            <person name="Alfaro M."/>
            <person name="Sun H."/>
            <person name="Tritt A."/>
            <person name="Yoshinaga Y."/>
            <person name="Zwiers L.-H."/>
            <person name="Turgeon B.G."/>
            <person name="Goodwin S.B."/>
            <person name="Spatafora J.W."/>
            <person name="Crous P.W."/>
            <person name="Grigoriev I.V."/>
        </authorList>
    </citation>
    <scope>NUCLEOTIDE SEQUENCE</scope>
    <source>
        <strain evidence="3 5">CBS 781.70</strain>
    </source>
</reference>
<dbReference type="GO" id="GO:0000460">
    <property type="term" value="P:maturation of 5.8S rRNA"/>
    <property type="evidence" value="ECO:0007669"/>
    <property type="project" value="TreeGrafter"/>
</dbReference>
<evidence type="ECO:0000313" key="3">
    <source>
        <dbReference type="EMBL" id="KAF1813610.1"/>
    </source>
</evidence>
<dbReference type="OrthoDB" id="20949at2759"/>
<dbReference type="RefSeq" id="XP_033535241.1">
    <property type="nucleotide sequence ID" value="XM_033674967.1"/>
</dbReference>
<dbReference type="GO" id="GO:0030687">
    <property type="term" value="C:preribosome, large subunit precursor"/>
    <property type="evidence" value="ECO:0007669"/>
    <property type="project" value="TreeGrafter"/>
</dbReference>
<reference evidence="5" key="2">
    <citation type="submission" date="2020-04" db="EMBL/GenBank/DDBJ databases">
        <authorList>
            <consortium name="NCBI Genome Project"/>
        </authorList>
    </citation>
    <scope>NUCLEOTIDE SEQUENCE</scope>
    <source>
        <strain evidence="5">CBS 781.70</strain>
    </source>
</reference>
<feature type="compositionally biased region" description="Polar residues" evidence="2">
    <location>
        <begin position="115"/>
        <end position="128"/>
    </location>
</feature>
<proteinExistence type="inferred from homology"/>
<accession>A0A6G1G6U5</accession>
<sequence length="271" mass="29797">MAPSTLKRKQPDTGSQKPVKGILKKPKRQRFAYYSSSEDEDDETRTGPKSRASKTKEAAEDSDDEIQDIAEEEEEEGDDDFGSEAGSDFDSDASDASTTSARKKRKRNDPGAFATSMSKILSSKLTTTKRTDPVLSRSKDATTASHAVLDAKLEVKAREKMRAEKKAARERGRVKDVMGLDSTDVSTHDILQREKALKRIAQRGVIKLFNAVRAAQLKGEEASRQAKEEGVIGIGNREEKVTEMSKQGFLDLIAGGGKKVERVAEENDDES</sequence>
<comment type="similarity">
    <text evidence="1">Belongs to the RRP15 family.</text>
</comment>
<evidence type="ECO:0000313" key="4">
    <source>
        <dbReference type="Proteomes" id="UP000504638"/>
    </source>
</evidence>
<dbReference type="AlphaFoldDB" id="A0A6G1G6U5"/>
<keyword evidence="4" id="KW-1185">Reference proteome</keyword>
<dbReference type="Pfam" id="PF07890">
    <property type="entry name" value="Rrp15p"/>
    <property type="match status" value="1"/>
</dbReference>
<feature type="region of interest" description="Disordered" evidence="2">
    <location>
        <begin position="1"/>
        <end position="146"/>
    </location>
</feature>
<gene>
    <name evidence="3 5" type="ORF">P152DRAFT_286328</name>
</gene>
<feature type="compositionally biased region" description="Basic and acidic residues" evidence="2">
    <location>
        <begin position="129"/>
        <end position="140"/>
    </location>
</feature>
<protein>
    <submittedName>
        <fullName evidence="3 5">Rrp15p-domain-containing protein</fullName>
    </submittedName>
</protein>
<dbReference type="PANTHER" id="PTHR13245:SF14">
    <property type="entry name" value="RRP15-LIKE PROTEIN"/>
    <property type="match status" value="1"/>
</dbReference>
<dbReference type="InterPro" id="IPR012459">
    <property type="entry name" value="Rrp15"/>
</dbReference>
<organism evidence="3">
    <name type="scientific">Eremomyces bilateralis CBS 781.70</name>
    <dbReference type="NCBI Taxonomy" id="1392243"/>
    <lineage>
        <taxon>Eukaryota</taxon>
        <taxon>Fungi</taxon>
        <taxon>Dikarya</taxon>
        <taxon>Ascomycota</taxon>
        <taxon>Pezizomycotina</taxon>
        <taxon>Dothideomycetes</taxon>
        <taxon>Dothideomycetes incertae sedis</taxon>
        <taxon>Eremomycetales</taxon>
        <taxon>Eremomycetaceae</taxon>
        <taxon>Eremomyces</taxon>
    </lineage>
</organism>
<dbReference type="GeneID" id="54415537"/>
<feature type="compositionally biased region" description="Acidic residues" evidence="2">
    <location>
        <begin position="60"/>
        <end position="93"/>
    </location>
</feature>